<reference evidence="3 4" key="1">
    <citation type="journal article" date="2018" name="Proc. Natl. Acad. Sci. U.S.A.">
        <title>Draft genome sequence of Camellia sinensis var. sinensis provides insights into the evolution of the tea genome and tea quality.</title>
        <authorList>
            <person name="Wei C."/>
            <person name="Yang H."/>
            <person name="Wang S."/>
            <person name="Zhao J."/>
            <person name="Liu C."/>
            <person name="Gao L."/>
            <person name="Xia E."/>
            <person name="Lu Y."/>
            <person name="Tai Y."/>
            <person name="She G."/>
            <person name="Sun J."/>
            <person name="Cao H."/>
            <person name="Tong W."/>
            <person name="Gao Q."/>
            <person name="Li Y."/>
            <person name="Deng W."/>
            <person name="Jiang X."/>
            <person name="Wang W."/>
            <person name="Chen Q."/>
            <person name="Zhang S."/>
            <person name="Li H."/>
            <person name="Wu J."/>
            <person name="Wang P."/>
            <person name="Li P."/>
            <person name="Shi C."/>
            <person name="Zheng F."/>
            <person name="Jian J."/>
            <person name="Huang B."/>
            <person name="Shan D."/>
            <person name="Shi M."/>
            <person name="Fang C."/>
            <person name="Yue Y."/>
            <person name="Li F."/>
            <person name="Li D."/>
            <person name="Wei S."/>
            <person name="Han B."/>
            <person name="Jiang C."/>
            <person name="Yin Y."/>
            <person name="Xia T."/>
            <person name="Zhang Z."/>
            <person name="Bennetzen J.L."/>
            <person name="Zhao S."/>
            <person name="Wan X."/>
        </authorList>
    </citation>
    <scope>NUCLEOTIDE SEQUENCE [LARGE SCALE GENOMIC DNA]</scope>
    <source>
        <strain evidence="4">cv. Shuchazao</strain>
        <tissue evidence="3">Leaf</tissue>
    </source>
</reference>
<dbReference type="GO" id="GO:0062064">
    <property type="term" value="F:box C/D methylation guide snoRNP complex binding"/>
    <property type="evidence" value="ECO:0007669"/>
    <property type="project" value="TreeGrafter"/>
</dbReference>
<sequence>MSRSSGGGGGGGSGGSIGDSDSNDNMMVVVDCCGLSGGGKEIAHWDDFPATQSTQESTLSSFASSVNFILSAVFLSPTPAQLHQHCCRRRRNNNNNHPHYQPLQNRMILFCNKDEVRKTVAIIVGVLAGLAVLIVLLSVCHKALDTSHSHGALCSLLSLSLSLARRHHWFGLPLSFSHRRASLLTGDPPSPPILPYRLTSAVPPSLPHRCCFLSLTAAPPSPPTSLTAAAHCLVMGKVKDFLGVMSEANQRLQNDAKDNVEDYDIEVLTGNESEYIEMDLMLGVADLHTPEAVSAAQSAIVGYQPVISLAASSSETESESSSDGDSEDDSDDDYNDDNATTTPPKLKRAKSVEDDSSSESSKKHKPKKQPKIVELS</sequence>
<dbReference type="GO" id="GO:0000492">
    <property type="term" value="P:box C/D snoRNP assembly"/>
    <property type="evidence" value="ECO:0007669"/>
    <property type="project" value="InterPro"/>
</dbReference>
<dbReference type="EMBL" id="SDRB02013831">
    <property type="protein sequence ID" value="THF93896.1"/>
    <property type="molecule type" value="Genomic_DNA"/>
</dbReference>
<feature type="transmembrane region" description="Helical" evidence="2">
    <location>
        <begin position="120"/>
        <end position="139"/>
    </location>
</feature>
<feature type="region of interest" description="Disordered" evidence="1">
    <location>
        <begin position="1"/>
        <end position="22"/>
    </location>
</feature>
<comment type="caution">
    <text evidence="3">The sequence shown here is derived from an EMBL/GenBank/DDBJ whole genome shotgun (WGS) entry which is preliminary data.</text>
</comment>
<proteinExistence type="predicted"/>
<name>A0A4V3WIN8_CAMSN</name>
<gene>
    <name evidence="3" type="ORF">TEA_026720</name>
</gene>
<dbReference type="Proteomes" id="UP000306102">
    <property type="component" value="Unassembled WGS sequence"/>
</dbReference>
<dbReference type="AlphaFoldDB" id="A0A4V3WIN8"/>
<feature type="compositionally biased region" description="Gly residues" evidence="1">
    <location>
        <begin position="1"/>
        <end position="17"/>
    </location>
</feature>
<keyword evidence="2" id="KW-0472">Membrane</keyword>
<organism evidence="3 4">
    <name type="scientific">Camellia sinensis var. sinensis</name>
    <name type="common">China tea</name>
    <dbReference type="NCBI Taxonomy" id="542762"/>
    <lineage>
        <taxon>Eukaryota</taxon>
        <taxon>Viridiplantae</taxon>
        <taxon>Streptophyta</taxon>
        <taxon>Embryophyta</taxon>
        <taxon>Tracheophyta</taxon>
        <taxon>Spermatophyta</taxon>
        <taxon>Magnoliopsida</taxon>
        <taxon>eudicotyledons</taxon>
        <taxon>Gunneridae</taxon>
        <taxon>Pentapetalae</taxon>
        <taxon>asterids</taxon>
        <taxon>Ericales</taxon>
        <taxon>Theaceae</taxon>
        <taxon>Camellia</taxon>
    </lineage>
</organism>
<dbReference type="Pfam" id="PF15370">
    <property type="entry name" value="NOPCHAP1"/>
    <property type="match status" value="1"/>
</dbReference>
<dbReference type="InterPro" id="IPR027921">
    <property type="entry name" value="NOPCHAP1"/>
</dbReference>
<evidence type="ECO:0000313" key="3">
    <source>
        <dbReference type="EMBL" id="THF93896.1"/>
    </source>
</evidence>
<evidence type="ECO:0000313" key="4">
    <source>
        <dbReference type="Proteomes" id="UP000306102"/>
    </source>
</evidence>
<protein>
    <submittedName>
        <fullName evidence="3">Uncharacterized protein</fullName>
    </submittedName>
</protein>
<evidence type="ECO:0000256" key="2">
    <source>
        <dbReference type="SAM" id="Phobius"/>
    </source>
</evidence>
<feature type="compositionally biased region" description="Acidic residues" evidence="1">
    <location>
        <begin position="316"/>
        <end position="336"/>
    </location>
</feature>
<dbReference type="STRING" id="542762.A0A4V3WIN8"/>
<evidence type="ECO:0000256" key="1">
    <source>
        <dbReference type="SAM" id="MobiDB-lite"/>
    </source>
</evidence>
<keyword evidence="4" id="KW-1185">Reference proteome</keyword>
<keyword evidence="2" id="KW-1133">Transmembrane helix</keyword>
<dbReference type="PANTHER" id="PTHR28674:SF1">
    <property type="entry name" value="NOP PROTEIN CHAPERONE 1"/>
    <property type="match status" value="1"/>
</dbReference>
<feature type="region of interest" description="Disordered" evidence="1">
    <location>
        <begin position="311"/>
        <end position="376"/>
    </location>
</feature>
<keyword evidence="2" id="KW-0812">Transmembrane</keyword>
<dbReference type="PANTHER" id="PTHR28674">
    <property type="entry name" value="SIMILAR TO DNA SEGMENT, CHR 10, WAYNE STATE UNIVERSITY 102,-EXPRESSED"/>
    <property type="match status" value="1"/>
</dbReference>
<accession>A0A4V3WIN8</accession>